<dbReference type="RefSeq" id="WP_154543059.1">
    <property type="nucleotide sequence ID" value="NZ_VULO01000002.1"/>
</dbReference>
<feature type="transmembrane region" description="Helical" evidence="1">
    <location>
        <begin position="110"/>
        <end position="134"/>
    </location>
</feature>
<proteinExistence type="predicted"/>
<organism evidence="2 3">
    <name type="scientific">Scrofimicrobium canadense</name>
    <dbReference type="NCBI Taxonomy" id="2652290"/>
    <lineage>
        <taxon>Bacteria</taxon>
        <taxon>Bacillati</taxon>
        <taxon>Actinomycetota</taxon>
        <taxon>Actinomycetes</taxon>
        <taxon>Actinomycetales</taxon>
        <taxon>Actinomycetaceae</taxon>
        <taxon>Scrofimicrobium</taxon>
    </lineage>
</organism>
<feature type="transmembrane region" description="Helical" evidence="1">
    <location>
        <begin position="46"/>
        <end position="66"/>
    </location>
</feature>
<evidence type="ECO:0000313" key="2">
    <source>
        <dbReference type="EMBL" id="MSS83525.1"/>
    </source>
</evidence>
<dbReference type="EMBL" id="VULO01000002">
    <property type="protein sequence ID" value="MSS83525.1"/>
    <property type="molecule type" value="Genomic_DNA"/>
</dbReference>
<feature type="transmembrane region" description="Helical" evidence="1">
    <location>
        <begin position="20"/>
        <end position="40"/>
    </location>
</feature>
<reference evidence="2 3" key="1">
    <citation type="submission" date="2019-08" db="EMBL/GenBank/DDBJ databases">
        <title>In-depth cultivation of the pig gut microbiome towards novel bacterial diversity and tailored functional studies.</title>
        <authorList>
            <person name="Wylensek D."/>
            <person name="Hitch T.C.A."/>
            <person name="Clavel T."/>
        </authorList>
    </citation>
    <scope>NUCLEOTIDE SEQUENCE [LARGE SCALE GENOMIC DNA]</scope>
    <source>
        <strain evidence="2 3">WB03_NA08</strain>
    </source>
</reference>
<gene>
    <name evidence="2" type="ORF">FYJ24_01850</name>
</gene>
<protein>
    <recommendedName>
        <fullName evidence="4">Integral membrane protein</fullName>
    </recommendedName>
</protein>
<evidence type="ECO:0000256" key="1">
    <source>
        <dbReference type="SAM" id="Phobius"/>
    </source>
</evidence>
<evidence type="ECO:0000313" key="3">
    <source>
        <dbReference type="Proteomes" id="UP000470875"/>
    </source>
</evidence>
<dbReference type="Proteomes" id="UP000470875">
    <property type="component" value="Unassembled WGS sequence"/>
</dbReference>
<sequence>MTESSPPADDRTVSFGLGRLVIALFWIVAVVVLALSLWGLARVTSIPIGSRLIAVLAGIVYLLAAIGMTHNGRRMRMMAWGALVTALVGPIITGLSGLGLPDAPTFYSAWANFGATFWFAPLVIPLIGIVWMWMSDPRRIVELSEGIR</sequence>
<keyword evidence="1" id="KW-0812">Transmembrane</keyword>
<keyword evidence="1" id="KW-0472">Membrane</keyword>
<evidence type="ECO:0008006" key="4">
    <source>
        <dbReference type="Google" id="ProtNLM"/>
    </source>
</evidence>
<name>A0A6N7W2L2_9ACTO</name>
<dbReference type="AlphaFoldDB" id="A0A6N7W2L2"/>
<comment type="caution">
    <text evidence="2">The sequence shown here is derived from an EMBL/GenBank/DDBJ whole genome shotgun (WGS) entry which is preliminary data.</text>
</comment>
<feature type="transmembrane region" description="Helical" evidence="1">
    <location>
        <begin position="78"/>
        <end position="98"/>
    </location>
</feature>
<keyword evidence="3" id="KW-1185">Reference proteome</keyword>
<keyword evidence="1" id="KW-1133">Transmembrane helix</keyword>
<accession>A0A6N7W2L2</accession>